<dbReference type="Proteomes" id="UP000037696">
    <property type="component" value="Unassembled WGS sequence"/>
</dbReference>
<reference evidence="1 2" key="1">
    <citation type="submission" date="2015-08" db="EMBL/GenBank/DDBJ databases">
        <title>Genome sequencing of Penicillium nordicum.</title>
        <authorList>
            <person name="Nguyen H.D."/>
            <person name="Seifert K.A."/>
        </authorList>
    </citation>
    <scope>NUCLEOTIDE SEQUENCE [LARGE SCALE GENOMIC DNA]</scope>
    <source>
        <strain evidence="1 2">DAOMC 185683</strain>
    </source>
</reference>
<dbReference type="EMBL" id="LHQQ01000214">
    <property type="protein sequence ID" value="KOS39203.1"/>
    <property type="molecule type" value="Genomic_DNA"/>
</dbReference>
<sequence length="71" mass="7908">MSRLRTDALLAKSGSRRSVTSMSAWVVDIVQLSEDSVIHFVSESSTKGRQQTGTAFWLEGNAVLYLVTRYI</sequence>
<evidence type="ECO:0000313" key="1">
    <source>
        <dbReference type="EMBL" id="KOS39203.1"/>
    </source>
</evidence>
<name>A0A0N0RXY3_9EURO</name>
<organism evidence="1 2">
    <name type="scientific">Penicillium nordicum</name>
    <dbReference type="NCBI Taxonomy" id="229535"/>
    <lineage>
        <taxon>Eukaryota</taxon>
        <taxon>Fungi</taxon>
        <taxon>Dikarya</taxon>
        <taxon>Ascomycota</taxon>
        <taxon>Pezizomycotina</taxon>
        <taxon>Eurotiomycetes</taxon>
        <taxon>Eurotiomycetidae</taxon>
        <taxon>Eurotiales</taxon>
        <taxon>Aspergillaceae</taxon>
        <taxon>Penicillium</taxon>
    </lineage>
</organism>
<keyword evidence="2" id="KW-1185">Reference proteome</keyword>
<evidence type="ECO:0000313" key="2">
    <source>
        <dbReference type="Proteomes" id="UP000037696"/>
    </source>
</evidence>
<protein>
    <submittedName>
        <fullName evidence="1">Uncharacterized protein</fullName>
    </submittedName>
</protein>
<dbReference type="AlphaFoldDB" id="A0A0N0RXY3"/>
<proteinExistence type="predicted"/>
<gene>
    <name evidence="1" type="ORF">ACN38_g9960</name>
</gene>
<accession>A0A0N0RXY3</accession>
<comment type="caution">
    <text evidence="1">The sequence shown here is derived from an EMBL/GenBank/DDBJ whole genome shotgun (WGS) entry which is preliminary data.</text>
</comment>